<evidence type="ECO:0000313" key="3">
    <source>
        <dbReference type="Proteomes" id="UP001283361"/>
    </source>
</evidence>
<protein>
    <submittedName>
        <fullName evidence="2">Uncharacterized protein</fullName>
    </submittedName>
</protein>
<keyword evidence="3" id="KW-1185">Reference proteome</keyword>
<organism evidence="2 3">
    <name type="scientific">Elysia crispata</name>
    <name type="common">lettuce slug</name>
    <dbReference type="NCBI Taxonomy" id="231223"/>
    <lineage>
        <taxon>Eukaryota</taxon>
        <taxon>Metazoa</taxon>
        <taxon>Spiralia</taxon>
        <taxon>Lophotrochozoa</taxon>
        <taxon>Mollusca</taxon>
        <taxon>Gastropoda</taxon>
        <taxon>Heterobranchia</taxon>
        <taxon>Euthyneura</taxon>
        <taxon>Panpulmonata</taxon>
        <taxon>Sacoglossa</taxon>
        <taxon>Placobranchoidea</taxon>
        <taxon>Plakobranchidae</taxon>
        <taxon>Elysia</taxon>
    </lineage>
</organism>
<proteinExistence type="predicted"/>
<dbReference type="EMBL" id="JAWDGP010004021">
    <property type="protein sequence ID" value="KAK3768734.1"/>
    <property type="molecule type" value="Genomic_DNA"/>
</dbReference>
<comment type="caution">
    <text evidence="2">The sequence shown here is derived from an EMBL/GenBank/DDBJ whole genome shotgun (WGS) entry which is preliminary data.</text>
</comment>
<accession>A0AAE1DFG7</accession>
<feature type="compositionally biased region" description="Polar residues" evidence="1">
    <location>
        <begin position="147"/>
        <end position="156"/>
    </location>
</feature>
<name>A0AAE1DFG7_9GAST</name>
<gene>
    <name evidence="2" type="ORF">RRG08_025977</name>
</gene>
<dbReference type="AlphaFoldDB" id="A0AAE1DFG7"/>
<feature type="region of interest" description="Disordered" evidence="1">
    <location>
        <begin position="126"/>
        <end position="164"/>
    </location>
</feature>
<dbReference type="Proteomes" id="UP001283361">
    <property type="component" value="Unassembled WGS sequence"/>
</dbReference>
<sequence length="164" mass="17924">MSVDSCCPTCVRVQLTRGGMELPQAGWYIYNHRASSSCAEVQGGISTTTERAVHALRSRVPCIHIYPSRVVPSIPAVYSHLSQSSISTYPSRLFPPIPVVYSHLSQPCIPIYPSRAFRRSVGTAPAVFSPSRSRQPRPRSPDRESISETSSLQPSLVISRLASG</sequence>
<reference evidence="2" key="1">
    <citation type="journal article" date="2023" name="G3 (Bethesda)">
        <title>A reference genome for the long-term kleptoplast-retaining sea slug Elysia crispata morphotype clarki.</title>
        <authorList>
            <person name="Eastman K.E."/>
            <person name="Pendleton A.L."/>
            <person name="Shaikh M.A."/>
            <person name="Suttiyut T."/>
            <person name="Ogas R."/>
            <person name="Tomko P."/>
            <person name="Gavelis G."/>
            <person name="Widhalm J.R."/>
            <person name="Wisecaver J.H."/>
        </authorList>
    </citation>
    <scope>NUCLEOTIDE SEQUENCE</scope>
    <source>
        <strain evidence="2">ECLA1</strain>
    </source>
</reference>
<evidence type="ECO:0000256" key="1">
    <source>
        <dbReference type="SAM" id="MobiDB-lite"/>
    </source>
</evidence>
<evidence type="ECO:0000313" key="2">
    <source>
        <dbReference type="EMBL" id="KAK3768734.1"/>
    </source>
</evidence>